<evidence type="ECO:0000313" key="2">
    <source>
        <dbReference type="Proteomes" id="UP001210231"/>
    </source>
</evidence>
<dbReference type="RefSeq" id="WP_407029739.1">
    <property type="nucleotide sequence ID" value="NZ_JAQGEF010000001.1"/>
</dbReference>
<dbReference type="Proteomes" id="UP001210231">
    <property type="component" value="Unassembled WGS sequence"/>
</dbReference>
<sequence>MKILVTIILFVWPFIQVKAQEKLIKDIDFDGKNDTVYVDTDESVIICRLSTQQYKSVKSQPIEILNAQSGVSATKNGFEFYNHWMRAGYHTQFRYDKPTKKIRLIGMSRYEFGPANNDGSGESSVNLLTGDYIGDWNFYDHLANNEKGELIKIPTIKTKMRFDKIYLSGFSDKVYFDFSGRCAKLYYRQKKLLLSK</sequence>
<reference evidence="1 2" key="1">
    <citation type="submission" date="2022-12" db="EMBL/GenBank/DDBJ databases">
        <title>Chitinophagaceae gen. sp. nov., a new member of the family Chitinophagaceae, isolated from soil in a chemical factory.</title>
        <authorList>
            <person name="Ke Z."/>
        </authorList>
    </citation>
    <scope>NUCLEOTIDE SEQUENCE [LARGE SCALE GENOMIC DNA]</scope>
    <source>
        <strain evidence="1 2">LY-5</strain>
    </source>
</reference>
<evidence type="ECO:0000313" key="1">
    <source>
        <dbReference type="EMBL" id="MDA3613408.1"/>
    </source>
</evidence>
<accession>A0ABT4UGU6</accession>
<organism evidence="1 2">
    <name type="scientific">Polluticaenibacter yanchengensis</name>
    <dbReference type="NCBI Taxonomy" id="3014562"/>
    <lineage>
        <taxon>Bacteria</taxon>
        <taxon>Pseudomonadati</taxon>
        <taxon>Bacteroidota</taxon>
        <taxon>Chitinophagia</taxon>
        <taxon>Chitinophagales</taxon>
        <taxon>Chitinophagaceae</taxon>
        <taxon>Polluticaenibacter</taxon>
    </lineage>
</organism>
<dbReference type="EMBL" id="JAQGEF010000001">
    <property type="protein sequence ID" value="MDA3613408.1"/>
    <property type="molecule type" value="Genomic_DNA"/>
</dbReference>
<comment type="caution">
    <text evidence="1">The sequence shown here is derived from an EMBL/GenBank/DDBJ whole genome shotgun (WGS) entry which is preliminary data.</text>
</comment>
<name>A0ABT4UGU6_9BACT</name>
<keyword evidence="2" id="KW-1185">Reference proteome</keyword>
<proteinExistence type="predicted"/>
<gene>
    <name evidence="1" type="ORF">O3P16_01200</name>
</gene>
<protein>
    <submittedName>
        <fullName evidence="1">Uncharacterized protein</fullName>
    </submittedName>
</protein>